<name>A0A402DC34_MICAE</name>
<dbReference type="AlphaFoldDB" id="A0A402DC34"/>
<evidence type="ECO:0000256" key="1">
    <source>
        <dbReference type="SAM" id="Phobius"/>
    </source>
</evidence>
<accession>A0A402DC34</accession>
<organism evidence="2 3">
    <name type="scientific">Microcystis aeruginosa NIES-4285</name>
    <dbReference type="NCBI Taxonomy" id="2497681"/>
    <lineage>
        <taxon>Bacteria</taxon>
        <taxon>Bacillati</taxon>
        <taxon>Cyanobacteriota</taxon>
        <taxon>Cyanophyceae</taxon>
        <taxon>Oscillatoriophycideae</taxon>
        <taxon>Chroococcales</taxon>
        <taxon>Microcystaceae</taxon>
        <taxon>Microcystis</taxon>
    </lineage>
</organism>
<keyword evidence="1" id="KW-1133">Transmembrane helix</keyword>
<dbReference type="EMBL" id="BIFY01000020">
    <property type="protein sequence ID" value="GCE59728.1"/>
    <property type="molecule type" value="Genomic_DNA"/>
</dbReference>
<keyword evidence="1" id="KW-0472">Membrane</keyword>
<evidence type="ECO:0000313" key="3">
    <source>
        <dbReference type="Proteomes" id="UP000289660"/>
    </source>
</evidence>
<keyword evidence="1" id="KW-0812">Transmembrane</keyword>
<dbReference type="Proteomes" id="UP000289660">
    <property type="component" value="Unassembled WGS sequence"/>
</dbReference>
<protein>
    <submittedName>
        <fullName evidence="2">Uncharacterized protein</fullName>
    </submittedName>
</protein>
<proteinExistence type="predicted"/>
<gene>
    <name evidence="2" type="ORF">MiAbB_01647</name>
</gene>
<evidence type="ECO:0000313" key="2">
    <source>
        <dbReference type="EMBL" id="GCE59728.1"/>
    </source>
</evidence>
<comment type="caution">
    <text evidence="2">The sequence shown here is derived from an EMBL/GenBank/DDBJ whole genome shotgun (WGS) entry which is preliminary data.</text>
</comment>
<reference evidence="3" key="1">
    <citation type="submission" date="2018-12" db="EMBL/GenBank/DDBJ databases">
        <title>Genome sequence of Microcystis aeruginosa NIES-4285.</title>
        <authorList>
            <person name="Tanabe Y."/>
        </authorList>
    </citation>
    <scope>NUCLEOTIDE SEQUENCE [LARGE SCALE GENOMIC DNA]</scope>
    <source>
        <strain evidence="3">NIES-4285</strain>
    </source>
</reference>
<feature type="transmembrane region" description="Helical" evidence="1">
    <location>
        <begin position="6"/>
        <end position="27"/>
    </location>
</feature>
<sequence>MIIGRLIYYILVITIKIVVSILLIALLPIEILIRLIWTLFSLGSVEEAEACWEGFPWLIIGVLEMWTQW</sequence>
<dbReference type="RefSeq" id="WP_016516912.1">
    <property type="nucleotide sequence ID" value="NZ_BIFY01000020.1"/>
</dbReference>